<feature type="compositionally biased region" description="Basic and acidic residues" evidence="1">
    <location>
        <begin position="298"/>
        <end position="308"/>
    </location>
</feature>
<reference evidence="2" key="1">
    <citation type="journal article" date="2021" name="Nat. Commun.">
        <title>Genetic determinants of endophytism in the Arabidopsis root mycobiome.</title>
        <authorList>
            <person name="Mesny F."/>
            <person name="Miyauchi S."/>
            <person name="Thiergart T."/>
            <person name="Pickel B."/>
            <person name="Atanasova L."/>
            <person name="Karlsson M."/>
            <person name="Huettel B."/>
            <person name="Barry K.W."/>
            <person name="Haridas S."/>
            <person name="Chen C."/>
            <person name="Bauer D."/>
            <person name="Andreopoulos W."/>
            <person name="Pangilinan J."/>
            <person name="LaButti K."/>
            <person name="Riley R."/>
            <person name="Lipzen A."/>
            <person name="Clum A."/>
            <person name="Drula E."/>
            <person name="Henrissat B."/>
            <person name="Kohler A."/>
            <person name="Grigoriev I.V."/>
            <person name="Martin F.M."/>
            <person name="Hacquard S."/>
        </authorList>
    </citation>
    <scope>NUCLEOTIDE SEQUENCE</scope>
    <source>
        <strain evidence="2">MPI-CAGE-CH-0230</strain>
    </source>
</reference>
<evidence type="ECO:0000256" key="1">
    <source>
        <dbReference type="SAM" id="MobiDB-lite"/>
    </source>
</evidence>
<gene>
    <name evidence="2" type="ORF">B0I36DRAFT_368948</name>
</gene>
<name>A0A9P8XTD7_9PEZI</name>
<feature type="compositionally biased region" description="Basic and acidic residues" evidence="1">
    <location>
        <begin position="183"/>
        <end position="193"/>
    </location>
</feature>
<proteinExistence type="predicted"/>
<comment type="caution">
    <text evidence="2">The sequence shown here is derived from an EMBL/GenBank/DDBJ whole genome shotgun (WGS) entry which is preliminary data.</text>
</comment>
<dbReference type="Proteomes" id="UP000756346">
    <property type="component" value="Unassembled WGS sequence"/>
</dbReference>
<dbReference type="GeneID" id="70189240"/>
<accession>A0A9P8XTD7</accession>
<organism evidence="2 3">
    <name type="scientific">Microdochium trichocladiopsis</name>
    <dbReference type="NCBI Taxonomy" id="1682393"/>
    <lineage>
        <taxon>Eukaryota</taxon>
        <taxon>Fungi</taxon>
        <taxon>Dikarya</taxon>
        <taxon>Ascomycota</taxon>
        <taxon>Pezizomycotina</taxon>
        <taxon>Sordariomycetes</taxon>
        <taxon>Xylariomycetidae</taxon>
        <taxon>Xylariales</taxon>
        <taxon>Microdochiaceae</taxon>
        <taxon>Microdochium</taxon>
    </lineage>
</organism>
<evidence type="ECO:0000313" key="2">
    <source>
        <dbReference type="EMBL" id="KAH7016412.1"/>
    </source>
</evidence>
<evidence type="ECO:0000313" key="3">
    <source>
        <dbReference type="Proteomes" id="UP000756346"/>
    </source>
</evidence>
<protein>
    <submittedName>
        <fullName evidence="2">Uncharacterized protein</fullName>
    </submittedName>
</protein>
<keyword evidence="3" id="KW-1185">Reference proteome</keyword>
<dbReference type="AlphaFoldDB" id="A0A9P8XTD7"/>
<feature type="compositionally biased region" description="Polar residues" evidence="1">
    <location>
        <begin position="196"/>
        <end position="207"/>
    </location>
</feature>
<dbReference type="RefSeq" id="XP_046006036.1">
    <property type="nucleotide sequence ID" value="XM_046159694.1"/>
</dbReference>
<sequence length="317" mass="35772">MASLNGDECPPSGTFFLKLQAQEPPKHLHYLRGCFHQDHFILSTFRVDYVNNKFLTAGTLPRQYDYGLISLSAAMYSSSNEVDQRIGRWKKIVTFDPRTTIVLHQESCIGFSDDGTDNKWVSTIVVHLDKAFANPPPEIDIGPITVATATLNENENVSSTFVPSNFPITRNHIKHAIIYRQEDEAQTQRKEENDNSWETVSHSSDQPVGTVESPDDDDGVLLFYPSGPYASPVYPCPRLSEVEKLARHTAFEELREKYAYLVQQLGNVRDSWMGTACPKTPAKPFRSRNSNRIPVSKRSADAVEEKPQKKPRRASLS</sequence>
<dbReference type="EMBL" id="JAGTJQ010000012">
    <property type="protein sequence ID" value="KAH7016412.1"/>
    <property type="molecule type" value="Genomic_DNA"/>
</dbReference>
<feature type="region of interest" description="Disordered" evidence="1">
    <location>
        <begin position="183"/>
        <end position="213"/>
    </location>
</feature>
<feature type="region of interest" description="Disordered" evidence="1">
    <location>
        <begin position="278"/>
        <end position="317"/>
    </location>
</feature>